<dbReference type="AlphaFoldDB" id="A0AAD1S7U1"/>
<proteinExistence type="predicted"/>
<organism evidence="1 2">
    <name type="scientific">Pelobates cultripes</name>
    <name type="common">Western spadefoot toad</name>
    <dbReference type="NCBI Taxonomy" id="61616"/>
    <lineage>
        <taxon>Eukaryota</taxon>
        <taxon>Metazoa</taxon>
        <taxon>Chordata</taxon>
        <taxon>Craniata</taxon>
        <taxon>Vertebrata</taxon>
        <taxon>Euteleostomi</taxon>
        <taxon>Amphibia</taxon>
        <taxon>Batrachia</taxon>
        <taxon>Anura</taxon>
        <taxon>Pelobatoidea</taxon>
        <taxon>Pelobatidae</taxon>
        <taxon>Pelobates</taxon>
    </lineage>
</organism>
<reference evidence="1" key="1">
    <citation type="submission" date="2022-03" db="EMBL/GenBank/DDBJ databases">
        <authorList>
            <person name="Alioto T."/>
            <person name="Alioto T."/>
            <person name="Gomez Garrido J."/>
        </authorList>
    </citation>
    <scope>NUCLEOTIDE SEQUENCE</scope>
</reference>
<dbReference type="Gene3D" id="3.30.70.1820">
    <property type="entry name" value="L1 transposable element, RRM domain"/>
    <property type="match status" value="1"/>
</dbReference>
<dbReference type="Proteomes" id="UP001295444">
    <property type="component" value="Chromosome 05"/>
</dbReference>
<evidence type="ECO:0000313" key="1">
    <source>
        <dbReference type="EMBL" id="CAH2294479.1"/>
    </source>
</evidence>
<accession>A0AAD1S7U1</accession>
<protein>
    <submittedName>
        <fullName evidence="1">Uncharacterized protein</fullName>
    </submittedName>
</protein>
<name>A0AAD1S7U1_PELCU</name>
<gene>
    <name evidence="1" type="ORF">PECUL_23A048929</name>
</gene>
<dbReference type="EMBL" id="OW240916">
    <property type="protein sequence ID" value="CAH2294479.1"/>
    <property type="molecule type" value="Genomic_DNA"/>
</dbReference>
<sequence>MAVLKADLNTLSGRIKATEDIIQSLGIQQNTTANQLHEVSNAYTALSVKVGQLEDITRQCNLKIRMIPEIIEAGELPQFIRRLMSATLPHKQAKNILLEGIYRLPVNPNNKASFPNDVILSFRSRSDK</sequence>
<keyword evidence="2" id="KW-1185">Reference proteome</keyword>
<evidence type="ECO:0000313" key="2">
    <source>
        <dbReference type="Proteomes" id="UP001295444"/>
    </source>
</evidence>